<dbReference type="OrthoDB" id="438794at2759"/>
<dbReference type="EMBL" id="CAJNIZ010045638">
    <property type="protein sequence ID" value="CAE7725683.1"/>
    <property type="molecule type" value="Genomic_DNA"/>
</dbReference>
<feature type="region of interest" description="Disordered" evidence="1">
    <location>
        <begin position="201"/>
        <end position="226"/>
    </location>
</feature>
<name>A0A812XA67_SYMPI</name>
<evidence type="ECO:0000256" key="1">
    <source>
        <dbReference type="SAM" id="MobiDB-lite"/>
    </source>
</evidence>
<dbReference type="Proteomes" id="UP000649617">
    <property type="component" value="Unassembled WGS sequence"/>
</dbReference>
<sequence>MEPPPVDLSSLQELATWLDESAERFGCAEPLGVEEEVVQLDTDMPLAASLPEDEDSSLLEASASLPAESNSENSELLAALRAERYGLICRCRCIAAWTYARLETMHQQYEEIFSRMDDWIKDRVKEENEAIKATEALLRTGRWEDEEQAFTTTRSMRRSQTTTMKPALTGAAGKRRRDVLKVIIARTLDVDVYVPPKLEVGSKGMASTRPPTSNSQGVGSRPSTTMKSPFVLPEKWSQDMIWGLLTRLADLSGSVCSSEQLLQALLERRHGALGFDNEQVIPESWVMRPLVVYKLLCDSMVMPAWGSTGVDVTEFLLAAVPVS</sequence>
<accession>A0A812XA67</accession>
<gene>
    <name evidence="2" type="ORF">SPIL2461_LOCUS20754</name>
</gene>
<organism evidence="2 3">
    <name type="scientific">Symbiodinium pilosum</name>
    <name type="common">Dinoflagellate</name>
    <dbReference type="NCBI Taxonomy" id="2952"/>
    <lineage>
        <taxon>Eukaryota</taxon>
        <taxon>Sar</taxon>
        <taxon>Alveolata</taxon>
        <taxon>Dinophyceae</taxon>
        <taxon>Suessiales</taxon>
        <taxon>Symbiodiniaceae</taxon>
        <taxon>Symbiodinium</taxon>
    </lineage>
</organism>
<keyword evidence="3" id="KW-1185">Reference proteome</keyword>
<evidence type="ECO:0000313" key="3">
    <source>
        <dbReference type="Proteomes" id="UP000649617"/>
    </source>
</evidence>
<comment type="caution">
    <text evidence="2">The sequence shown here is derived from an EMBL/GenBank/DDBJ whole genome shotgun (WGS) entry which is preliminary data.</text>
</comment>
<dbReference type="AlphaFoldDB" id="A0A812XA67"/>
<feature type="region of interest" description="Disordered" evidence="1">
    <location>
        <begin position="149"/>
        <end position="170"/>
    </location>
</feature>
<feature type="compositionally biased region" description="Low complexity" evidence="1">
    <location>
        <begin position="151"/>
        <end position="164"/>
    </location>
</feature>
<proteinExistence type="predicted"/>
<reference evidence="2" key="1">
    <citation type="submission" date="2021-02" db="EMBL/GenBank/DDBJ databases">
        <authorList>
            <person name="Dougan E. K."/>
            <person name="Rhodes N."/>
            <person name="Thang M."/>
            <person name="Chan C."/>
        </authorList>
    </citation>
    <scope>NUCLEOTIDE SEQUENCE</scope>
</reference>
<protein>
    <submittedName>
        <fullName evidence="2">Uncharacterized protein</fullName>
    </submittedName>
</protein>
<feature type="compositionally biased region" description="Polar residues" evidence="1">
    <location>
        <begin position="209"/>
        <end position="226"/>
    </location>
</feature>
<evidence type="ECO:0000313" key="2">
    <source>
        <dbReference type="EMBL" id="CAE7725683.1"/>
    </source>
</evidence>